<dbReference type="Ensembl" id="ENSONIT00000010932.2">
    <property type="protein sequence ID" value="ENSONIP00000010923.2"/>
    <property type="gene ID" value="ENSONIG00000008690.2"/>
</dbReference>
<dbReference type="AlphaFoldDB" id="I3JPX9"/>
<gene>
    <name evidence="1" type="primary">si:dkey-82o10.4</name>
</gene>
<dbReference type="InParanoid" id="I3JPX9"/>
<dbReference type="OrthoDB" id="10052721at2759"/>
<dbReference type="STRING" id="8128.ENSONIP00000010923"/>
<proteinExistence type="predicted"/>
<dbReference type="OMA" id="VTTVWHW"/>
<dbReference type="Proteomes" id="UP000005207">
    <property type="component" value="Linkage group LG11"/>
</dbReference>
<dbReference type="HOGENOM" id="CLU_083348_1_0_1"/>
<dbReference type="GO" id="GO:0005743">
    <property type="term" value="C:mitochondrial inner membrane"/>
    <property type="evidence" value="ECO:0007669"/>
    <property type="project" value="TreeGrafter"/>
</dbReference>
<accession>I3JPX9</accession>
<dbReference type="KEGG" id="onl:102080062"/>
<dbReference type="GO" id="GO:0043022">
    <property type="term" value="F:ribosome binding"/>
    <property type="evidence" value="ECO:0007669"/>
    <property type="project" value="TreeGrafter"/>
</dbReference>
<dbReference type="GeneID" id="102080062"/>
<reference evidence="2" key="1">
    <citation type="submission" date="2012-01" db="EMBL/GenBank/DDBJ databases">
        <title>The Genome Sequence of Oreochromis niloticus (Nile Tilapia).</title>
        <authorList>
            <consortium name="Broad Institute Genome Assembly Team"/>
            <consortium name="Broad Institute Sequencing Platform"/>
            <person name="Di Palma F."/>
            <person name="Johnson J."/>
            <person name="Lander E.S."/>
            <person name="Lindblad-Toh K."/>
        </authorList>
    </citation>
    <scope>NUCLEOTIDE SEQUENCE [LARGE SCALE GENOMIC DNA]</scope>
</reference>
<dbReference type="eggNOG" id="ENOG502SRX3">
    <property type="taxonomic scope" value="Eukaryota"/>
</dbReference>
<sequence>MQRISSLAACREFGGLVACTAGVCARKNSCKQPAAHRQWDGPVVRPVRPYTAAPGRRLCGRSLCGRSLVFAGVKHRLFCSQQGADGPKESSGRRPAISVVGIPDPITWIRCKVIMFALDLYFELDVNSEEFERGVKQALVHVSNKMSSGRYHELKGIVSNEMLEYVEKRCGSLTDAQRKQLGVQMDDIVFVLPEDISVVFDQYGRKFCFIVMRFWILSSHEGPDDPEGTKIFKVGSSEDSGPQKKIVTAVYEFHRELTRGASSDWTVTTVWHWHWKLAE</sequence>
<dbReference type="GO" id="GO:0032979">
    <property type="term" value="P:protein insertion into mitochondrial inner membrane from matrix"/>
    <property type="evidence" value="ECO:0007669"/>
    <property type="project" value="TreeGrafter"/>
</dbReference>
<dbReference type="GeneTree" id="ENSGT00390000004145"/>
<evidence type="ECO:0000313" key="2">
    <source>
        <dbReference type="Proteomes" id="UP000005207"/>
    </source>
</evidence>
<dbReference type="RefSeq" id="XP_005472922.1">
    <property type="nucleotide sequence ID" value="XM_005472865.4"/>
</dbReference>
<name>I3JPX9_ORENI</name>
<dbReference type="PANTHER" id="PTHR13333:SF7">
    <property type="entry name" value="M-AAA PROTEASE-INTERACTING PROTEIN 1, MITOCHONDRIAL"/>
    <property type="match status" value="1"/>
</dbReference>
<organism evidence="1 2">
    <name type="scientific">Oreochromis niloticus</name>
    <name type="common">Nile tilapia</name>
    <name type="synonym">Tilapia nilotica</name>
    <dbReference type="NCBI Taxonomy" id="8128"/>
    <lineage>
        <taxon>Eukaryota</taxon>
        <taxon>Metazoa</taxon>
        <taxon>Chordata</taxon>
        <taxon>Craniata</taxon>
        <taxon>Vertebrata</taxon>
        <taxon>Euteleostomi</taxon>
        <taxon>Actinopterygii</taxon>
        <taxon>Neopterygii</taxon>
        <taxon>Teleostei</taxon>
        <taxon>Neoteleostei</taxon>
        <taxon>Acanthomorphata</taxon>
        <taxon>Ovalentaria</taxon>
        <taxon>Cichlomorphae</taxon>
        <taxon>Cichliformes</taxon>
        <taxon>Cichlidae</taxon>
        <taxon>African cichlids</taxon>
        <taxon>Pseudocrenilabrinae</taxon>
        <taxon>Oreochromini</taxon>
        <taxon>Oreochromis</taxon>
    </lineage>
</organism>
<reference evidence="1" key="3">
    <citation type="submission" date="2025-09" db="UniProtKB">
        <authorList>
            <consortium name="Ensembl"/>
        </authorList>
    </citation>
    <scope>IDENTIFICATION</scope>
</reference>
<evidence type="ECO:0000313" key="1">
    <source>
        <dbReference type="Ensembl" id="ENSONIP00000010923.2"/>
    </source>
</evidence>
<protein>
    <submittedName>
        <fullName evidence="1">Si:dkey-82o10.4</fullName>
    </submittedName>
</protein>
<reference evidence="1" key="2">
    <citation type="submission" date="2025-08" db="UniProtKB">
        <authorList>
            <consortium name="Ensembl"/>
        </authorList>
    </citation>
    <scope>IDENTIFICATION</scope>
</reference>
<dbReference type="PANTHER" id="PTHR13333">
    <property type="entry name" value="M-AAA PROTEASE-INTERACTING PROTEIN 1, MITOCHONDRIAL"/>
    <property type="match status" value="1"/>
</dbReference>
<keyword evidence="2" id="KW-1185">Reference proteome</keyword>